<gene>
    <name evidence="1" type="ORF">SPTER_17420</name>
</gene>
<name>A0A517DSV2_9FIRM</name>
<dbReference type="AlphaFoldDB" id="A0A517DSV2"/>
<keyword evidence="2" id="KW-1185">Reference proteome</keyword>
<dbReference type="Pfam" id="PF02620">
    <property type="entry name" value="YceD"/>
    <property type="match status" value="1"/>
</dbReference>
<dbReference type="KEGG" id="sted:SPTER_17420"/>
<accession>A0A517DSV2</accession>
<dbReference type="InterPro" id="IPR003772">
    <property type="entry name" value="YceD"/>
</dbReference>
<evidence type="ECO:0000313" key="2">
    <source>
        <dbReference type="Proteomes" id="UP000320776"/>
    </source>
</evidence>
<dbReference type="Proteomes" id="UP000320776">
    <property type="component" value="Chromosome"/>
</dbReference>
<dbReference type="OrthoDB" id="9790372at2"/>
<organism evidence="1 2">
    <name type="scientific">Sporomusa termitida</name>
    <dbReference type="NCBI Taxonomy" id="2377"/>
    <lineage>
        <taxon>Bacteria</taxon>
        <taxon>Bacillati</taxon>
        <taxon>Bacillota</taxon>
        <taxon>Negativicutes</taxon>
        <taxon>Selenomonadales</taxon>
        <taxon>Sporomusaceae</taxon>
        <taxon>Sporomusa</taxon>
    </lineage>
</organism>
<dbReference type="EMBL" id="CP036259">
    <property type="protein sequence ID" value="QDR80417.1"/>
    <property type="molecule type" value="Genomic_DNA"/>
</dbReference>
<reference evidence="1 2" key="1">
    <citation type="submission" date="2019-02" db="EMBL/GenBank/DDBJ databases">
        <title>Closed genome of Sporomusa termitida DSM 4440.</title>
        <authorList>
            <person name="Poehlein A."/>
            <person name="Daniel R."/>
        </authorList>
    </citation>
    <scope>NUCLEOTIDE SEQUENCE [LARGE SCALE GENOMIC DNA]</scope>
    <source>
        <strain evidence="1 2">DSM 4440</strain>
    </source>
</reference>
<protein>
    <submittedName>
        <fullName evidence="1">Large ribosomal RNA subunit accumulation protein YceD</fullName>
    </submittedName>
</protein>
<proteinExistence type="predicted"/>
<evidence type="ECO:0000313" key="1">
    <source>
        <dbReference type="EMBL" id="QDR80417.1"/>
    </source>
</evidence>
<dbReference type="PANTHER" id="PTHR34374:SF1">
    <property type="entry name" value="LARGE RIBOSOMAL RNA SUBUNIT ACCUMULATION PROTEIN YCED HOMOLOG 1, CHLOROPLASTIC"/>
    <property type="match status" value="1"/>
</dbReference>
<sequence length="169" mass="18203">MKINVSQLKKNPGTTQAFSCKTSAGELGLDQPEVWTENMMVDGCVVNKGMIYAVSGEIRTTLNQCCSCCLEDMVTSLTIAFSEEYKEAGPASGDALALDINYFNGDEIDITDLVRENLLLAEPIKPVCSASCRGLCPECGVNLNTNTCGCNPVKVDPRLAVLEKLLVKD</sequence>
<dbReference type="PANTHER" id="PTHR34374">
    <property type="entry name" value="LARGE RIBOSOMAL RNA SUBUNIT ACCUMULATION PROTEIN YCED HOMOLOG 1, CHLOROPLASTIC"/>
    <property type="match status" value="1"/>
</dbReference>